<proteinExistence type="predicted"/>
<feature type="domain" description="Radical SAM core" evidence="11">
    <location>
        <begin position="1"/>
        <end position="209"/>
    </location>
</feature>
<dbReference type="GO" id="GO:0016992">
    <property type="term" value="F:lipoate synthase activity"/>
    <property type="evidence" value="ECO:0007669"/>
    <property type="project" value="UniProtKB-EC"/>
</dbReference>
<evidence type="ECO:0000256" key="7">
    <source>
        <dbReference type="ARBA" id="ARBA00022723"/>
    </source>
</evidence>
<evidence type="ECO:0000256" key="6">
    <source>
        <dbReference type="ARBA" id="ARBA00022691"/>
    </source>
</evidence>
<dbReference type="SMART" id="SM00729">
    <property type="entry name" value="Elp3"/>
    <property type="match status" value="1"/>
</dbReference>
<dbReference type="Pfam" id="PF16881">
    <property type="entry name" value="LIAS_N"/>
    <property type="match status" value="1"/>
</dbReference>
<dbReference type="EC" id="2.8.1.8" evidence="3"/>
<protein>
    <recommendedName>
        <fullName evidence="3">lipoyl synthase</fullName>
        <ecNumber evidence="3">2.8.1.8</ecNumber>
    </recommendedName>
</protein>
<evidence type="ECO:0000313" key="13">
    <source>
        <dbReference type="Proteomes" id="UP000675900"/>
    </source>
</evidence>
<keyword evidence="9" id="KW-0411">Iron-sulfur</keyword>
<evidence type="ECO:0000256" key="2">
    <source>
        <dbReference type="ARBA" id="ARBA00004173"/>
    </source>
</evidence>
<evidence type="ECO:0000256" key="4">
    <source>
        <dbReference type="ARBA" id="ARBA00022485"/>
    </source>
</evidence>
<comment type="subcellular location">
    <subcellularLocation>
        <location evidence="2">Mitochondrion</location>
    </subcellularLocation>
</comment>
<dbReference type="GO" id="GO:0051539">
    <property type="term" value="F:4 iron, 4 sulfur cluster binding"/>
    <property type="evidence" value="ECO:0007669"/>
    <property type="project" value="UniProtKB-KW"/>
</dbReference>
<keyword evidence="8" id="KW-0408">Iron</keyword>
<keyword evidence="5" id="KW-0808">Transferase</keyword>
<evidence type="ECO:0000256" key="9">
    <source>
        <dbReference type="ARBA" id="ARBA00023014"/>
    </source>
</evidence>
<keyword evidence="13" id="KW-1185">Reference proteome</keyword>
<dbReference type="GO" id="GO:0046872">
    <property type="term" value="F:metal ion binding"/>
    <property type="evidence" value="ECO:0007669"/>
    <property type="project" value="UniProtKB-KW"/>
</dbReference>
<dbReference type="SUPFAM" id="SSF102114">
    <property type="entry name" value="Radical SAM enzymes"/>
    <property type="match status" value="1"/>
</dbReference>
<reference evidence="12" key="1">
    <citation type="submission" date="2025-08" db="UniProtKB">
        <authorList>
            <consortium name="Ensembl"/>
        </authorList>
    </citation>
    <scope>IDENTIFICATION</scope>
</reference>
<reference evidence="12" key="2">
    <citation type="submission" date="2025-09" db="UniProtKB">
        <authorList>
            <consortium name="Ensembl"/>
        </authorList>
    </citation>
    <scope>IDENTIFICATION</scope>
</reference>
<dbReference type="AlphaFoldDB" id="A0A8C9KNR0"/>
<dbReference type="PANTHER" id="PTHR10949">
    <property type="entry name" value="LIPOYL SYNTHASE"/>
    <property type="match status" value="1"/>
</dbReference>
<dbReference type="InterPro" id="IPR003698">
    <property type="entry name" value="Lipoyl_synth"/>
</dbReference>
<name>A0A8C9KNR0_PANTA</name>
<comment type="cofactor">
    <cofactor evidence="1">
        <name>[4Fe-4S] cluster</name>
        <dbReference type="ChEBI" id="CHEBI:49883"/>
    </cofactor>
</comment>
<dbReference type="InterPro" id="IPR006638">
    <property type="entry name" value="Elp3/MiaA/NifB-like_rSAM"/>
</dbReference>
<evidence type="ECO:0000256" key="8">
    <source>
        <dbReference type="ARBA" id="ARBA00023004"/>
    </source>
</evidence>
<dbReference type="Gene3D" id="3.20.20.70">
    <property type="entry name" value="Aldolase class I"/>
    <property type="match status" value="1"/>
</dbReference>
<dbReference type="InterPro" id="IPR013785">
    <property type="entry name" value="Aldolase_TIM"/>
</dbReference>
<dbReference type="InterPro" id="IPR058240">
    <property type="entry name" value="rSAM_sf"/>
</dbReference>
<dbReference type="GO" id="GO:0005739">
    <property type="term" value="C:mitochondrion"/>
    <property type="evidence" value="ECO:0007669"/>
    <property type="project" value="UniProtKB-SubCell"/>
</dbReference>
<keyword evidence="7" id="KW-0479">Metal-binding</keyword>
<evidence type="ECO:0000313" key="12">
    <source>
        <dbReference type="Ensembl" id="ENSPTIP00000022003.1"/>
    </source>
</evidence>
<dbReference type="Proteomes" id="UP000675900">
    <property type="component" value="Unassembled WGS sequence"/>
</dbReference>
<dbReference type="PANTHER" id="PTHR10949:SF0">
    <property type="entry name" value="LIPOYL SYNTHASE, MITOCHONDRIAL"/>
    <property type="match status" value="1"/>
</dbReference>
<gene>
    <name evidence="12" type="primary">LIAS</name>
</gene>
<dbReference type="GeneTree" id="ENSGT00390000006234"/>
<evidence type="ECO:0000256" key="5">
    <source>
        <dbReference type="ARBA" id="ARBA00022679"/>
    </source>
</evidence>
<evidence type="ECO:0000256" key="3">
    <source>
        <dbReference type="ARBA" id="ARBA00012237"/>
    </source>
</evidence>
<dbReference type="PROSITE" id="PS51918">
    <property type="entry name" value="RADICAL_SAM"/>
    <property type="match status" value="1"/>
</dbReference>
<dbReference type="InterPro" id="IPR007197">
    <property type="entry name" value="rSAM"/>
</dbReference>
<keyword evidence="4" id="KW-0004">4Fe-4S</keyword>
<dbReference type="InterPro" id="IPR031691">
    <property type="entry name" value="LIAS_N"/>
</dbReference>
<evidence type="ECO:0000256" key="1">
    <source>
        <dbReference type="ARBA" id="ARBA00001966"/>
    </source>
</evidence>
<sequence length="236" mass="26842">MSLRCCGAACTLGPRVFGRYSPIRAVSSLPEEKKEFLQNGPDLQDFVTGDLADKSKWDEYKGNLKRQKGERNPKILVECLTPDFRGDLKAIEKVALSGLDVYAHNVETVPELQRKVRDPRANFNQSLRVLQHAKEVRPDVISKTSIMLGLGENDEQVYATMKALREADVDCLTLGQYMQPTKRHLKVEEYITPEKFKYWEKVGNELGFHYTASGPLVRSSYKAGEFFLKNLVAKRK</sequence>
<comment type="catalytic activity">
    <reaction evidence="10">
        <text>[[Fe-S] cluster scaffold protein carrying a second [4Fe-4S](2+) cluster] + N(6)-octanoyl-L-lysyl-[protein] + 2 oxidized [2Fe-2S]-[ferredoxin] + 2 S-adenosyl-L-methionine + 4 H(+) = [[Fe-S] cluster scaffold protein] + N(6)-[(R)-dihydrolipoyl]-L-lysyl-[protein] + 4 Fe(3+) + 2 hydrogen sulfide + 2 5'-deoxyadenosine + 2 L-methionine + 2 reduced [2Fe-2S]-[ferredoxin]</text>
        <dbReference type="Rhea" id="RHEA:16585"/>
        <dbReference type="Rhea" id="RHEA-COMP:9928"/>
        <dbReference type="Rhea" id="RHEA-COMP:10000"/>
        <dbReference type="Rhea" id="RHEA-COMP:10001"/>
        <dbReference type="Rhea" id="RHEA-COMP:10475"/>
        <dbReference type="Rhea" id="RHEA-COMP:14568"/>
        <dbReference type="Rhea" id="RHEA-COMP:14569"/>
        <dbReference type="ChEBI" id="CHEBI:15378"/>
        <dbReference type="ChEBI" id="CHEBI:17319"/>
        <dbReference type="ChEBI" id="CHEBI:29034"/>
        <dbReference type="ChEBI" id="CHEBI:29919"/>
        <dbReference type="ChEBI" id="CHEBI:33722"/>
        <dbReference type="ChEBI" id="CHEBI:33737"/>
        <dbReference type="ChEBI" id="CHEBI:33738"/>
        <dbReference type="ChEBI" id="CHEBI:57844"/>
        <dbReference type="ChEBI" id="CHEBI:59789"/>
        <dbReference type="ChEBI" id="CHEBI:78809"/>
        <dbReference type="ChEBI" id="CHEBI:83100"/>
        <dbReference type="EC" id="2.8.1.8"/>
    </reaction>
</comment>
<evidence type="ECO:0000256" key="10">
    <source>
        <dbReference type="ARBA" id="ARBA00047326"/>
    </source>
</evidence>
<dbReference type="Ensembl" id="ENSPTIT00000026403.1">
    <property type="protein sequence ID" value="ENSPTIP00000022003.1"/>
    <property type="gene ID" value="ENSPTIG00000018893.1"/>
</dbReference>
<evidence type="ECO:0000259" key="11">
    <source>
        <dbReference type="PROSITE" id="PS51918"/>
    </source>
</evidence>
<organism evidence="12 13">
    <name type="scientific">Panthera tigris altaica</name>
    <name type="common">Siberian tiger</name>
    <dbReference type="NCBI Taxonomy" id="74533"/>
    <lineage>
        <taxon>Eukaryota</taxon>
        <taxon>Metazoa</taxon>
        <taxon>Chordata</taxon>
        <taxon>Craniata</taxon>
        <taxon>Vertebrata</taxon>
        <taxon>Euteleostomi</taxon>
        <taxon>Mammalia</taxon>
        <taxon>Eutheria</taxon>
        <taxon>Laurasiatheria</taxon>
        <taxon>Carnivora</taxon>
        <taxon>Feliformia</taxon>
        <taxon>Felidae</taxon>
        <taxon>Pantherinae</taxon>
        <taxon>Panthera</taxon>
    </lineage>
</organism>
<keyword evidence="6" id="KW-0949">S-adenosyl-L-methionine</keyword>
<accession>A0A8C9KNR0</accession>